<dbReference type="InterPro" id="IPR049279">
    <property type="entry name" value="DUF3108-like"/>
</dbReference>
<protein>
    <submittedName>
        <fullName evidence="3">: DUF3108</fullName>
    </submittedName>
</protein>
<dbReference type="Pfam" id="PF21347">
    <property type="entry name" value="DUF3108_like"/>
    <property type="match status" value="1"/>
</dbReference>
<feature type="signal peptide" evidence="1">
    <location>
        <begin position="1"/>
        <end position="20"/>
    </location>
</feature>
<keyword evidence="1" id="KW-0732">Signal</keyword>
<evidence type="ECO:0000313" key="3">
    <source>
        <dbReference type="EMBL" id="VTR93276.1"/>
    </source>
</evidence>
<dbReference type="Proteomes" id="UP000464178">
    <property type="component" value="Chromosome"/>
</dbReference>
<evidence type="ECO:0000313" key="4">
    <source>
        <dbReference type="Proteomes" id="UP000464178"/>
    </source>
</evidence>
<sequence length="205" mass="22358">MPRTLVALFALGALIGLAPAAPVPKHLMPNEPLYYAVRQGTRWVYTDYGADYEYEATEVQPLVSGATVLTLTQIDGDHKRPYRKIEVSARGVVWLETGGSAFDTPVCVLRCPIKPGNEWSFTSSGADHIAPARGTMKVAGTEEVKVPAGAFTAVRVEEKRTLLLDNGKPKLTYHVTSWYAPNVGQIKWASEKSERVLKSFAPGKG</sequence>
<dbReference type="RefSeq" id="WP_162668033.1">
    <property type="nucleotide sequence ID" value="NZ_LR593886.1"/>
</dbReference>
<dbReference type="EMBL" id="LR593886">
    <property type="protein sequence ID" value="VTR93276.1"/>
    <property type="molecule type" value="Genomic_DNA"/>
</dbReference>
<accession>A0A6P2CY16</accession>
<dbReference type="AlphaFoldDB" id="A0A6P2CY16"/>
<dbReference type="KEGG" id="gms:SOIL9_44380"/>
<gene>
    <name evidence="3" type="ORF">SOIL9_44380</name>
</gene>
<evidence type="ECO:0000256" key="1">
    <source>
        <dbReference type="SAM" id="SignalP"/>
    </source>
</evidence>
<evidence type="ECO:0000259" key="2">
    <source>
        <dbReference type="Pfam" id="PF21347"/>
    </source>
</evidence>
<organism evidence="3 4">
    <name type="scientific">Gemmata massiliana</name>
    <dbReference type="NCBI Taxonomy" id="1210884"/>
    <lineage>
        <taxon>Bacteria</taxon>
        <taxon>Pseudomonadati</taxon>
        <taxon>Planctomycetota</taxon>
        <taxon>Planctomycetia</taxon>
        <taxon>Gemmatales</taxon>
        <taxon>Gemmataceae</taxon>
        <taxon>Gemmata</taxon>
    </lineage>
</organism>
<feature type="domain" description="DUF3108" evidence="2">
    <location>
        <begin position="137"/>
        <end position="187"/>
    </location>
</feature>
<feature type="chain" id="PRO_5026950870" evidence="1">
    <location>
        <begin position="21"/>
        <end position="205"/>
    </location>
</feature>
<keyword evidence="4" id="KW-1185">Reference proteome</keyword>
<dbReference type="Gene3D" id="2.40.360.20">
    <property type="match status" value="1"/>
</dbReference>
<name>A0A6P2CY16_9BACT</name>
<reference evidence="3 4" key="1">
    <citation type="submission" date="2019-05" db="EMBL/GenBank/DDBJ databases">
        <authorList>
            <consortium name="Science for Life Laboratories"/>
        </authorList>
    </citation>
    <scope>NUCLEOTIDE SEQUENCE [LARGE SCALE GENOMIC DNA]</scope>
    <source>
        <strain evidence="3">Soil9</strain>
    </source>
</reference>
<proteinExistence type="predicted"/>